<feature type="domain" description="ACT" evidence="20">
    <location>
        <begin position="275"/>
        <end position="352"/>
    </location>
</feature>
<dbReference type="InterPro" id="IPR036979">
    <property type="entry name" value="CM_dom_sf"/>
</dbReference>
<dbReference type="FunFam" id="3.40.190.10:FF:000034">
    <property type="entry name" value="Chorismate mutase/prephenate dehydratase"/>
    <property type="match status" value="1"/>
</dbReference>
<dbReference type="InterPro" id="IPR002912">
    <property type="entry name" value="ACT_dom"/>
</dbReference>
<dbReference type="PANTHER" id="PTHR21022">
    <property type="entry name" value="PREPHENATE DEHYDRATASE P PROTEIN"/>
    <property type="match status" value="1"/>
</dbReference>
<dbReference type="Pfam" id="PF01817">
    <property type="entry name" value="CM_2"/>
    <property type="match status" value="1"/>
</dbReference>
<dbReference type="GO" id="GO:0005737">
    <property type="term" value="C:cytoplasm"/>
    <property type="evidence" value="ECO:0007669"/>
    <property type="project" value="UniProtKB-SubCell"/>
</dbReference>
<dbReference type="UniPathway" id="UPA00121">
    <property type="reaction ID" value="UER00345"/>
</dbReference>
<dbReference type="Gene3D" id="3.30.70.260">
    <property type="match status" value="1"/>
</dbReference>
<evidence type="ECO:0000256" key="11">
    <source>
        <dbReference type="ARBA" id="ARBA00023222"/>
    </source>
</evidence>
<evidence type="ECO:0000256" key="7">
    <source>
        <dbReference type="ARBA" id="ARBA00014401"/>
    </source>
</evidence>
<dbReference type="GO" id="GO:0046417">
    <property type="term" value="P:chorismate metabolic process"/>
    <property type="evidence" value="ECO:0007669"/>
    <property type="project" value="InterPro"/>
</dbReference>
<evidence type="ECO:0000256" key="1">
    <source>
        <dbReference type="ARBA" id="ARBA00000824"/>
    </source>
</evidence>
<name>A0A3B1CDH8_9ZZZZ</name>
<accession>A0A3B1CDH8</accession>
<evidence type="ECO:0000256" key="9">
    <source>
        <dbReference type="ARBA" id="ARBA00022605"/>
    </source>
</evidence>
<protein>
    <recommendedName>
        <fullName evidence="7">Bifunctional chorismate mutase/prephenate dehydratase</fullName>
        <ecNumber evidence="6">4.2.1.51</ecNumber>
    </recommendedName>
    <alternativeName>
        <fullName evidence="16">Chorismate mutase-prephenate dehydratase</fullName>
    </alternativeName>
    <alternativeName>
        <fullName evidence="15">p-protein</fullName>
    </alternativeName>
</protein>
<dbReference type="SUPFAM" id="SSF53850">
    <property type="entry name" value="Periplasmic binding protein-like II"/>
    <property type="match status" value="1"/>
</dbReference>
<dbReference type="InterPro" id="IPR045865">
    <property type="entry name" value="ACT-like_dom_sf"/>
</dbReference>
<feature type="domain" description="Chorismate mutase" evidence="18">
    <location>
        <begin position="1"/>
        <end position="88"/>
    </location>
</feature>
<dbReference type="AlphaFoldDB" id="A0A3B1CDH8"/>
<feature type="domain" description="Prephenate dehydratase" evidence="19">
    <location>
        <begin position="88"/>
        <end position="263"/>
    </location>
</feature>
<keyword evidence="11" id="KW-0584">Phenylalanine biosynthesis</keyword>
<comment type="pathway">
    <text evidence="4">Amino-acid biosynthesis; L-phenylalanine biosynthesis; phenylpyruvate from prephenate: step 1/1.</text>
</comment>
<dbReference type="CDD" id="cd04905">
    <property type="entry name" value="ACT_CM-PDT"/>
    <property type="match status" value="1"/>
</dbReference>
<dbReference type="NCBIfam" id="NF008865">
    <property type="entry name" value="PRK11898.1"/>
    <property type="match status" value="1"/>
</dbReference>
<evidence type="ECO:0000313" key="21">
    <source>
        <dbReference type="EMBL" id="VAX22114.1"/>
    </source>
</evidence>
<evidence type="ECO:0000256" key="13">
    <source>
        <dbReference type="ARBA" id="ARBA00023239"/>
    </source>
</evidence>
<proteinExistence type="predicted"/>
<dbReference type="InterPro" id="IPR036263">
    <property type="entry name" value="Chorismate_II_sf"/>
</dbReference>
<evidence type="ECO:0000259" key="18">
    <source>
        <dbReference type="PROSITE" id="PS51168"/>
    </source>
</evidence>
<sequence length="356" mass="39337">MNEWEKIRSEIDKIDESLVRLLNKRAKNGQKIAELKSKIGSPVFLPARENEILKKVSGLNRGPLSGKALQNVFREIFSATRSVEQAIRVSCLGPEGTFSHLASRRIFGESCEYLLEPGIDTVFHSVEKGSAHFGVVPLENTIEGTVGITHDMLMESDVRIYGELYFDIHQNLLSKAKDLTKITTLYTHPMPLAQSRSWVARNLPGVKIIDTSSTSEAARLAAGSKDSAAIGAAEAAKIYGLNVLGKKIEDTKGNQTRFFVISLDKSPRSGNDKTSVICAISDAVGALNNILRPFSTKGLNLSKIQSRPKRNAEWEYVFYIDFDGHEDDPDVKSVLKKIEKQAVFLKTLGSYPNARV</sequence>
<comment type="subcellular location">
    <subcellularLocation>
        <location evidence="3">Cytoplasm</location>
    </subcellularLocation>
</comment>
<dbReference type="InterPro" id="IPR002701">
    <property type="entry name" value="CM_II_prokaryot"/>
</dbReference>
<dbReference type="FunFam" id="3.30.70.260:FF:000012">
    <property type="entry name" value="Prephenate dehydratase"/>
    <property type="match status" value="1"/>
</dbReference>
<evidence type="ECO:0000256" key="10">
    <source>
        <dbReference type="ARBA" id="ARBA00023141"/>
    </source>
</evidence>
<dbReference type="GO" id="GO:0004106">
    <property type="term" value="F:chorismate mutase activity"/>
    <property type="evidence" value="ECO:0007669"/>
    <property type="project" value="UniProtKB-EC"/>
</dbReference>
<evidence type="ECO:0000256" key="3">
    <source>
        <dbReference type="ARBA" id="ARBA00004496"/>
    </source>
</evidence>
<evidence type="ECO:0000256" key="6">
    <source>
        <dbReference type="ARBA" id="ARBA00013147"/>
    </source>
</evidence>
<dbReference type="Gene3D" id="1.20.59.10">
    <property type="entry name" value="Chorismate mutase"/>
    <property type="match status" value="1"/>
</dbReference>
<dbReference type="CDD" id="cd13630">
    <property type="entry name" value="PBP2_PDT_1"/>
    <property type="match status" value="1"/>
</dbReference>
<dbReference type="Gene3D" id="3.40.190.10">
    <property type="entry name" value="Periplasmic binding protein-like II"/>
    <property type="match status" value="2"/>
</dbReference>
<evidence type="ECO:0000256" key="8">
    <source>
        <dbReference type="ARBA" id="ARBA00022490"/>
    </source>
</evidence>
<dbReference type="UniPathway" id="UPA00120">
    <property type="reaction ID" value="UER00203"/>
</dbReference>
<dbReference type="GO" id="GO:0004664">
    <property type="term" value="F:prephenate dehydratase activity"/>
    <property type="evidence" value="ECO:0007669"/>
    <property type="project" value="UniProtKB-EC"/>
</dbReference>
<keyword evidence="12 21" id="KW-0413">Isomerase</keyword>
<dbReference type="SUPFAM" id="SSF48600">
    <property type="entry name" value="Chorismate mutase II"/>
    <property type="match status" value="1"/>
</dbReference>
<evidence type="ECO:0000256" key="14">
    <source>
        <dbReference type="ARBA" id="ARBA00023268"/>
    </source>
</evidence>
<dbReference type="PANTHER" id="PTHR21022:SF19">
    <property type="entry name" value="PREPHENATE DEHYDRATASE-RELATED"/>
    <property type="match status" value="1"/>
</dbReference>
<dbReference type="PIRSF" id="PIRSF001500">
    <property type="entry name" value="Chor_mut_pdt_Ppr"/>
    <property type="match status" value="1"/>
</dbReference>
<keyword evidence="8" id="KW-0963">Cytoplasm</keyword>
<dbReference type="SMART" id="SM00830">
    <property type="entry name" value="CM_2"/>
    <property type="match status" value="1"/>
</dbReference>
<keyword evidence="13 21" id="KW-0456">Lyase</keyword>
<evidence type="ECO:0000256" key="4">
    <source>
        <dbReference type="ARBA" id="ARBA00004741"/>
    </source>
</evidence>
<dbReference type="EMBL" id="UOGC01000133">
    <property type="protein sequence ID" value="VAX22114.1"/>
    <property type="molecule type" value="Genomic_DNA"/>
</dbReference>
<comment type="catalytic activity">
    <reaction evidence="17">
        <text>prephenate + H(+) = 3-phenylpyruvate + CO2 + H2O</text>
        <dbReference type="Rhea" id="RHEA:21648"/>
        <dbReference type="ChEBI" id="CHEBI:15377"/>
        <dbReference type="ChEBI" id="CHEBI:15378"/>
        <dbReference type="ChEBI" id="CHEBI:16526"/>
        <dbReference type="ChEBI" id="CHEBI:18005"/>
        <dbReference type="ChEBI" id="CHEBI:29934"/>
        <dbReference type="EC" id="4.2.1.51"/>
    </reaction>
</comment>
<comment type="pathway">
    <text evidence="5">Metabolic intermediate biosynthesis; prephenate biosynthesis; prephenate from chorismate: step 1/1.</text>
</comment>
<dbReference type="InterPro" id="IPR001086">
    <property type="entry name" value="Preph_deHydtase"/>
</dbReference>
<dbReference type="SUPFAM" id="SSF55021">
    <property type="entry name" value="ACT-like"/>
    <property type="match status" value="1"/>
</dbReference>
<dbReference type="Pfam" id="PF00800">
    <property type="entry name" value="PDT"/>
    <property type="match status" value="1"/>
</dbReference>
<dbReference type="PROSITE" id="PS51171">
    <property type="entry name" value="PREPHENATE_DEHYDR_3"/>
    <property type="match status" value="1"/>
</dbReference>
<evidence type="ECO:0000259" key="20">
    <source>
        <dbReference type="PROSITE" id="PS51671"/>
    </source>
</evidence>
<evidence type="ECO:0000256" key="12">
    <source>
        <dbReference type="ARBA" id="ARBA00023235"/>
    </source>
</evidence>
<dbReference type="EC" id="4.2.1.51" evidence="6"/>
<evidence type="ECO:0000256" key="2">
    <source>
        <dbReference type="ARBA" id="ARBA00002364"/>
    </source>
</evidence>
<dbReference type="PROSITE" id="PS51168">
    <property type="entry name" value="CHORISMATE_MUT_2"/>
    <property type="match status" value="1"/>
</dbReference>
<keyword evidence="9" id="KW-0028">Amino-acid biosynthesis</keyword>
<evidence type="ECO:0000259" key="19">
    <source>
        <dbReference type="PROSITE" id="PS51171"/>
    </source>
</evidence>
<evidence type="ECO:0000256" key="17">
    <source>
        <dbReference type="ARBA" id="ARBA00047848"/>
    </source>
</evidence>
<gene>
    <name evidence="21" type="ORF">MNBD_NITROSPINAE01-984</name>
</gene>
<evidence type="ECO:0000256" key="5">
    <source>
        <dbReference type="ARBA" id="ARBA00004817"/>
    </source>
</evidence>
<keyword evidence="14" id="KW-0511">Multifunctional enzyme</keyword>
<evidence type="ECO:0000256" key="16">
    <source>
        <dbReference type="ARBA" id="ARBA00031520"/>
    </source>
</evidence>
<organism evidence="21">
    <name type="scientific">hydrothermal vent metagenome</name>
    <dbReference type="NCBI Taxonomy" id="652676"/>
    <lineage>
        <taxon>unclassified sequences</taxon>
        <taxon>metagenomes</taxon>
        <taxon>ecological metagenomes</taxon>
    </lineage>
</organism>
<comment type="catalytic activity">
    <reaction evidence="1">
        <text>chorismate = prephenate</text>
        <dbReference type="Rhea" id="RHEA:13897"/>
        <dbReference type="ChEBI" id="CHEBI:29748"/>
        <dbReference type="ChEBI" id="CHEBI:29934"/>
        <dbReference type="EC" id="5.4.99.5"/>
    </reaction>
</comment>
<dbReference type="PROSITE" id="PS51671">
    <property type="entry name" value="ACT"/>
    <property type="match status" value="1"/>
</dbReference>
<dbReference type="GO" id="GO:0009094">
    <property type="term" value="P:L-phenylalanine biosynthetic process"/>
    <property type="evidence" value="ECO:0007669"/>
    <property type="project" value="UniProtKB-UniPathway"/>
</dbReference>
<dbReference type="InterPro" id="IPR008242">
    <property type="entry name" value="Chor_mutase/pphenate_deHydtase"/>
</dbReference>
<reference evidence="21" key="1">
    <citation type="submission" date="2018-06" db="EMBL/GenBank/DDBJ databases">
        <authorList>
            <person name="Zhirakovskaya E."/>
        </authorList>
    </citation>
    <scope>NUCLEOTIDE SEQUENCE</scope>
</reference>
<keyword evidence="10" id="KW-0057">Aromatic amino acid biosynthesis</keyword>
<evidence type="ECO:0000256" key="15">
    <source>
        <dbReference type="ARBA" id="ARBA00031175"/>
    </source>
</evidence>
<dbReference type="Pfam" id="PF01842">
    <property type="entry name" value="ACT"/>
    <property type="match status" value="1"/>
</dbReference>
<comment type="function">
    <text evidence="2">Catalyzes the Claisen rearrangement of chorismate to prephenate and the decarboxylation/dehydration of prephenate to phenylpyruvate.</text>
</comment>